<protein>
    <submittedName>
        <fullName evidence="1">Uncharacterized protein</fullName>
    </submittedName>
</protein>
<dbReference type="Proteomes" id="UP000004259">
    <property type="component" value="Unassembled WGS sequence"/>
</dbReference>
<accession>E9SG02</accession>
<dbReference type="OrthoDB" id="2053840at2"/>
<evidence type="ECO:0000313" key="2">
    <source>
        <dbReference type="Proteomes" id="UP000004259"/>
    </source>
</evidence>
<evidence type="ECO:0000313" key="1">
    <source>
        <dbReference type="EMBL" id="EGC01914.1"/>
    </source>
</evidence>
<sequence>MFFRKPKKVKKENETITNAVFGELEYIDCAWEGYSVSSLFGEEKTIDLYVYADEDNKIIGKHQEKVYQDYLKNRIEIEDAVRKVIFREFKLPYDFELTSRFRVSSIIVTCDGNCGLAIVDTTYEMGHNRFKFVVETEPDYEFTDSEEYYIETK</sequence>
<organism evidence="1 2">
    <name type="scientific">Ruminococcus albus 8</name>
    <dbReference type="NCBI Taxonomy" id="246199"/>
    <lineage>
        <taxon>Bacteria</taxon>
        <taxon>Bacillati</taxon>
        <taxon>Bacillota</taxon>
        <taxon>Clostridia</taxon>
        <taxon>Eubacteriales</taxon>
        <taxon>Oscillospiraceae</taxon>
        <taxon>Ruminococcus</taxon>
    </lineage>
</organism>
<dbReference type="RefSeq" id="WP_002852346.1">
    <property type="nucleotide sequence ID" value="NZ_ADKM02000122.1"/>
</dbReference>
<proteinExistence type="predicted"/>
<keyword evidence="2" id="KW-1185">Reference proteome</keyword>
<comment type="caution">
    <text evidence="1">The sequence shown here is derived from an EMBL/GenBank/DDBJ whole genome shotgun (WGS) entry which is preliminary data.</text>
</comment>
<name>E9SG02_RUMAL</name>
<dbReference type="STRING" id="246199.CUS_7723"/>
<gene>
    <name evidence="1" type="ORF">CUS_7723</name>
</gene>
<dbReference type="AlphaFoldDB" id="E9SG02"/>
<dbReference type="EMBL" id="ADKM02000122">
    <property type="protein sequence ID" value="EGC01914.1"/>
    <property type="molecule type" value="Genomic_DNA"/>
</dbReference>
<reference evidence="1 2" key="1">
    <citation type="submission" date="2011-02" db="EMBL/GenBank/DDBJ databases">
        <authorList>
            <person name="Nelson K.E."/>
            <person name="Sutton G."/>
            <person name="Torralba M."/>
            <person name="Durkin S."/>
            <person name="Harkins D."/>
            <person name="Montgomery R."/>
            <person name="Ziemer C."/>
            <person name="Klaassens E."/>
            <person name="Ocuiv P."/>
            <person name="Morrison M."/>
        </authorList>
    </citation>
    <scope>NUCLEOTIDE SEQUENCE [LARGE SCALE GENOMIC DNA]</scope>
    <source>
        <strain evidence="1 2">8</strain>
    </source>
</reference>